<organism evidence="1 2">
    <name type="scientific">Cronobacter phage LPCS28</name>
    <dbReference type="NCBI Taxonomy" id="2924885"/>
    <lineage>
        <taxon>Viruses</taxon>
        <taxon>Duplodnaviria</taxon>
        <taxon>Heunggongvirae</taxon>
        <taxon>Uroviricota</taxon>
        <taxon>Caudoviricetes</taxon>
        <taxon>Pantevenvirales</taxon>
        <taxon>Straboviridae</taxon>
        <taxon>Nanhuvirus</taxon>
        <taxon>Nanhuvirus LPCS28</taxon>
    </lineage>
</organism>
<name>A0AAE9G5A4_9CAUD</name>
<accession>A0AAE9G5A4</accession>
<evidence type="ECO:0000313" key="2">
    <source>
        <dbReference type="Proteomes" id="UP000832072"/>
    </source>
</evidence>
<protein>
    <submittedName>
        <fullName evidence="1">Uncharacterized protein</fullName>
    </submittedName>
</protein>
<gene>
    <name evidence="1" type="ORF">EHEKIMEA_00110</name>
</gene>
<dbReference type="EMBL" id="OM638103">
    <property type="protein sequence ID" value="UNY46992.1"/>
    <property type="molecule type" value="Genomic_DNA"/>
</dbReference>
<keyword evidence="2" id="KW-1185">Reference proteome</keyword>
<proteinExistence type="predicted"/>
<sequence length="137" mass="15451">MKTVIVGKPATSSEQKIKSLCKDAYMSITGRLDVDNKIILKKLLTEYCVYLGKQYIDITSKEIVGLVMMYHPVYDTKEQKLISSEISRRVSGSESHELSGHFTAIMKDGKPVRRNGAYLRKFTPDSDAFIAKNTLDI</sequence>
<reference evidence="1 2" key="1">
    <citation type="submission" date="2022-02" db="EMBL/GenBank/DDBJ databases">
        <authorList>
            <person name="Tian F."/>
            <person name="Li J."/>
            <person name="Li F."/>
            <person name="Tong Y."/>
        </authorList>
    </citation>
    <scope>NUCLEOTIDE SEQUENCE [LARGE SCALE GENOMIC DNA]</scope>
</reference>
<dbReference type="Proteomes" id="UP000832072">
    <property type="component" value="Segment"/>
</dbReference>
<evidence type="ECO:0000313" key="1">
    <source>
        <dbReference type="EMBL" id="UNY46992.1"/>
    </source>
</evidence>